<name>A0ACC1PFL1_9PEZI</name>
<organism evidence="1 2">
    <name type="scientific">Xylaria curta</name>
    <dbReference type="NCBI Taxonomy" id="42375"/>
    <lineage>
        <taxon>Eukaryota</taxon>
        <taxon>Fungi</taxon>
        <taxon>Dikarya</taxon>
        <taxon>Ascomycota</taxon>
        <taxon>Pezizomycotina</taxon>
        <taxon>Sordariomycetes</taxon>
        <taxon>Xylariomycetidae</taxon>
        <taxon>Xylariales</taxon>
        <taxon>Xylariaceae</taxon>
        <taxon>Xylaria</taxon>
    </lineage>
</organism>
<keyword evidence="2" id="KW-1185">Reference proteome</keyword>
<comment type="caution">
    <text evidence="1">The sequence shown here is derived from an EMBL/GenBank/DDBJ whole genome shotgun (WGS) entry which is preliminary data.</text>
</comment>
<dbReference type="Proteomes" id="UP001143856">
    <property type="component" value="Unassembled WGS sequence"/>
</dbReference>
<accession>A0ACC1PFL1</accession>
<protein>
    <submittedName>
        <fullName evidence="1">Uncharacterized protein</fullName>
    </submittedName>
</protein>
<evidence type="ECO:0000313" key="2">
    <source>
        <dbReference type="Proteomes" id="UP001143856"/>
    </source>
</evidence>
<reference evidence="1" key="1">
    <citation type="submission" date="2022-10" db="EMBL/GenBank/DDBJ databases">
        <title>Genome Sequence of Xylaria curta.</title>
        <authorList>
            <person name="Buettner E."/>
        </authorList>
    </citation>
    <scope>NUCLEOTIDE SEQUENCE</scope>
    <source>
        <strain evidence="1">Babe10</strain>
    </source>
</reference>
<evidence type="ECO:0000313" key="1">
    <source>
        <dbReference type="EMBL" id="KAJ2991658.1"/>
    </source>
</evidence>
<sequence length="1299" mass="147737">MRLLNIDSLELEEYVSHNAPPYTILSHTWGLEEITFRDLQNGDFTRPIGLRKLQLLCDQTRHDGYQFTWIDTCCIDKSSGAELAESINSMYEWYSKAKICYVYLSDVLYTQGEKIDRNSAFYRSRWFTRGWTLQELLAPSLVIFFDTSWCPIGSKKTLLDVISDTTGIPSSCLSGTTVPAEFSVATRFSWASKRTCTRPEDVAYSLMGLFNINMPLIYGEGERAFLRLQEEIVKINNDPSILAWDVSDNDTRCWRRSSVFAKSPADFANAARIRQFTNVEWPSHFITNRGLSISLPLDTLPDRDISYRLKDFKVENATKLQAAYLCCGPDAQHVVQITLVSSRSFSSTQSSSPTFQRIAEPQRLSKLRDDLQCKAMHIEIAYRRLRHRVSITSSELFIPEDLIQDKDPTELSSSFGPEDKTLIRAVVDILNKEMVPNVDARSFIPEGILNGDLDDVMLQSLQDLPRSPSSVGVEIGKRLFSTCRKTFAILALSDLLPFFPEMVGKLRISDEDLPMPDPDLLYASMLIIGNDKEERLIKWKSVTRLFGRKSSTRIFFGNQWCVLAPVFRNAGHIRHYSLSQNHVLPFVRSISGASGKDIAQSGMNSFKVRIPSEIRKIYIHTDHHDFEAESGSLPTGIGSTRNPTRVFAVKELRGHDRQYFEKEKYALECLRPSGSRNILELLATYEVRVGHLDESDVKYNLLFPGADGDLKEFWESDRYVLDKNIIPWIAEQCWKLSDALNIIHYNPDNFESRYGIHGDIKPANILVFPIDSVHESESLGRLVIGDFGLAHFHRENIRIRSSDIDFSPTYSAPEHIDGEISREVDIWALGCVFLEFITWFLMGSEAVSCTFPKLRLEADATLAIQSDKFFQADFHGDREPPIATIKPVVLDWMAALRKSDDCSGYFKSLLDLIERGVPSVVSVRRVSNEGDQERVHMQIGTTAPEATGSFAFASTHFESRRFTSAVVFGCSRNQIRDVKRLVSSFRHTNRHPLLMLGIFAELELRRIEKVMSARLRDYMHLKTNLQDAAERFGVASRQRYYRPRDEKHFSLFSWDTVKQFLTIRDQLQDAEEEIEAAKRHLDKVCRQFDELREDYKRENNQNEEASKENLEVTQILSERFYDIASRLDGFSSQCRLRVESISFWTEFTGSEFARQEANISAQNAKLATFIAFMALVYLPITGVATILAMPIFGWANDWKDLLFQSVETIDKFNGSSVDSGSASVTGTSLPVVSGYIWVYISMSFLLLIVTLAPFVFIIYHRGGDRQPKGADTRSAATGPDDERAMSLISLPNLGSDPIV</sequence>
<gene>
    <name evidence="1" type="ORF">NUW58_g2437</name>
</gene>
<dbReference type="EMBL" id="JAPDGR010000316">
    <property type="protein sequence ID" value="KAJ2991658.1"/>
    <property type="molecule type" value="Genomic_DNA"/>
</dbReference>
<proteinExistence type="predicted"/>